<gene>
    <name evidence="3" type="ORF">BOX37_06060</name>
</gene>
<dbReference type="EMBL" id="CP018082">
    <property type="protein sequence ID" value="APE33605.1"/>
    <property type="molecule type" value="Genomic_DNA"/>
</dbReference>
<evidence type="ECO:0000313" key="3">
    <source>
        <dbReference type="EMBL" id="APE33605.1"/>
    </source>
</evidence>
<evidence type="ECO:0000256" key="1">
    <source>
        <dbReference type="SAM" id="MobiDB-lite"/>
    </source>
</evidence>
<protein>
    <recommendedName>
        <fullName evidence="5">DUF2637 domain-containing protein</fullName>
    </recommendedName>
</protein>
<evidence type="ECO:0000256" key="2">
    <source>
        <dbReference type="SAM" id="Phobius"/>
    </source>
</evidence>
<evidence type="ECO:0008006" key="5">
    <source>
        <dbReference type="Google" id="ProtNLM"/>
    </source>
</evidence>
<feature type="transmembrane region" description="Helical" evidence="2">
    <location>
        <begin position="91"/>
        <end position="110"/>
    </location>
</feature>
<dbReference type="RefSeq" id="WP_071926790.1">
    <property type="nucleotide sequence ID" value="NZ_CP018082.1"/>
</dbReference>
<evidence type="ECO:0000313" key="4">
    <source>
        <dbReference type="Proteomes" id="UP000183810"/>
    </source>
</evidence>
<reference evidence="3" key="1">
    <citation type="submission" date="2016-11" db="EMBL/GenBank/DDBJ databases">
        <authorList>
            <person name="Jaros S."/>
            <person name="Januszkiewicz K."/>
            <person name="Wedrychowicz H."/>
        </authorList>
    </citation>
    <scope>NUCLEOTIDE SEQUENCE [LARGE SCALE GENOMIC DNA]</scope>
    <source>
        <strain evidence="3">Y48</strain>
    </source>
</reference>
<dbReference type="Proteomes" id="UP000183810">
    <property type="component" value="Chromosome"/>
</dbReference>
<dbReference type="Pfam" id="PF13384">
    <property type="entry name" value="HTH_23"/>
    <property type="match status" value="1"/>
</dbReference>
<keyword evidence="2" id="KW-0812">Transmembrane</keyword>
<feature type="transmembrane region" description="Helical" evidence="2">
    <location>
        <begin position="130"/>
        <end position="152"/>
    </location>
</feature>
<keyword evidence="2" id="KW-1133">Transmembrane helix</keyword>
<feature type="compositionally biased region" description="Basic residues" evidence="1">
    <location>
        <begin position="286"/>
        <end position="297"/>
    </location>
</feature>
<dbReference type="Pfam" id="PF10935">
    <property type="entry name" value="DUF2637"/>
    <property type="match status" value="1"/>
</dbReference>
<feature type="region of interest" description="Disordered" evidence="1">
    <location>
        <begin position="274"/>
        <end position="297"/>
    </location>
</feature>
<dbReference type="InterPro" id="IPR036388">
    <property type="entry name" value="WH-like_DNA-bd_sf"/>
</dbReference>
<accession>A0A1J0VNL4</accession>
<dbReference type="KEGG" id="nsl:BOX37_06060"/>
<keyword evidence="4" id="KW-1185">Reference proteome</keyword>
<feature type="transmembrane region" description="Helical" evidence="2">
    <location>
        <begin position="59"/>
        <end position="79"/>
    </location>
</feature>
<dbReference type="AlphaFoldDB" id="A0A1J0VNL4"/>
<proteinExistence type="predicted"/>
<keyword evidence="2" id="KW-0472">Membrane</keyword>
<organism evidence="3 4">
    <name type="scientific">Nocardia mangyaensis</name>
    <dbReference type="NCBI Taxonomy" id="2213200"/>
    <lineage>
        <taxon>Bacteria</taxon>
        <taxon>Bacillati</taxon>
        <taxon>Actinomycetota</taxon>
        <taxon>Actinomycetes</taxon>
        <taxon>Mycobacteriales</taxon>
        <taxon>Nocardiaceae</taxon>
        <taxon>Nocardia</taxon>
    </lineage>
</organism>
<feature type="transmembrane region" description="Helical" evidence="2">
    <location>
        <begin position="29"/>
        <end position="47"/>
    </location>
</feature>
<sequence>MTDLALTEPTTAVRTTYSQADPPRSRAHAFFWTVLAAAATVSITGNATQALLHDTALPVVAAAVAIIPPLALLAAVHGVTVLARAHTATRIARWVATAMTVLIATGAFWLSFTALRSLALTAGVPRGEAWLWPLIIEGSMAQATVALLALAYSTPGHDHQRAHTADRAPTDLSEPQNRLVVPGEVAQKELVVAEAVRTVPSRSQDVGRDFSELATQLCARDPARRRDPELVARALAHHHHDGWNPTRIATELNKSRSTISRILSDAAAFGTLATSKETVSTTRPTVPRHHRPPARSR</sequence>
<dbReference type="OrthoDB" id="4480597at2"/>
<dbReference type="Gene3D" id="1.10.10.10">
    <property type="entry name" value="Winged helix-like DNA-binding domain superfamily/Winged helix DNA-binding domain"/>
    <property type="match status" value="1"/>
</dbReference>
<name>A0A1J0VNL4_9NOCA</name>
<dbReference type="InterPro" id="IPR021235">
    <property type="entry name" value="DUF2637"/>
</dbReference>